<feature type="compositionally biased region" description="Basic and acidic residues" evidence="1">
    <location>
        <begin position="205"/>
        <end position="223"/>
    </location>
</feature>
<keyword evidence="3" id="KW-1185">Reference proteome</keyword>
<evidence type="ECO:0000313" key="2">
    <source>
        <dbReference type="EMBL" id="EJK77792.1"/>
    </source>
</evidence>
<feature type="region of interest" description="Disordered" evidence="1">
    <location>
        <begin position="115"/>
        <end position="137"/>
    </location>
</feature>
<feature type="region of interest" description="Disordered" evidence="1">
    <location>
        <begin position="1"/>
        <end position="21"/>
    </location>
</feature>
<dbReference type="EMBL" id="AGNL01000410">
    <property type="protein sequence ID" value="EJK77792.1"/>
    <property type="molecule type" value="Genomic_DNA"/>
</dbReference>
<name>K0TRH2_THAOC</name>
<proteinExistence type="predicted"/>
<accession>K0TRH2</accession>
<feature type="region of interest" description="Disordered" evidence="1">
    <location>
        <begin position="203"/>
        <end position="223"/>
    </location>
</feature>
<comment type="caution">
    <text evidence="2">The sequence shown here is derived from an EMBL/GenBank/DDBJ whole genome shotgun (WGS) entry which is preliminary data.</text>
</comment>
<evidence type="ECO:0000256" key="1">
    <source>
        <dbReference type="SAM" id="MobiDB-lite"/>
    </source>
</evidence>
<sequence>MEEDGQMHQESSAGAAEELTFVEPSMRIDGIFERVAQGLDRLDEREQHRYTFQFDHRSSGSDKGSSSHMSRYRFSTKFRREHLKSARGPKKGPIKKRPFLIGGPVKRHVIRLTADKRKRGKPPSSQPSAMRFDPPTFDLLGASEPYNLSRLSKRARPSEGEEPLGEDCKSAKSETSISFGDEPSKDDIDNLAALAMQWVSGAKMSRREPWDGDITPEREDVLD</sequence>
<protein>
    <submittedName>
        <fullName evidence="2">Uncharacterized protein</fullName>
    </submittedName>
</protein>
<reference evidence="2 3" key="1">
    <citation type="journal article" date="2012" name="Genome Biol.">
        <title>Genome and low-iron response of an oceanic diatom adapted to chronic iron limitation.</title>
        <authorList>
            <person name="Lommer M."/>
            <person name="Specht M."/>
            <person name="Roy A.S."/>
            <person name="Kraemer L."/>
            <person name="Andreson R."/>
            <person name="Gutowska M.A."/>
            <person name="Wolf J."/>
            <person name="Bergner S.V."/>
            <person name="Schilhabel M.B."/>
            <person name="Klostermeier U.C."/>
            <person name="Beiko R.G."/>
            <person name="Rosenstiel P."/>
            <person name="Hippler M."/>
            <person name="Laroche J."/>
        </authorList>
    </citation>
    <scope>NUCLEOTIDE SEQUENCE [LARGE SCALE GENOMIC DNA]</scope>
    <source>
        <strain evidence="2 3">CCMP1005</strain>
    </source>
</reference>
<dbReference type="AlphaFoldDB" id="K0TRH2"/>
<gene>
    <name evidence="2" type="ORF">THAOC_00353</name>
</gene>
<organism evidence="2 3">
    <name type="scientific">Thalassiosira oceanica</name>
    <name type="common">Marine diatom</name>
    <dbReference type="NCBI Taxonomy" id="159749"/>
    <lineage>
        <taxon>Eukaryota</taxon>
        <taxon>Sar</taxon>
        <taxon>Stramenopiles</taxon>
        <taxon>Ochrophyta</taxon>
        <taxon>Bacillariophyta</taxon>
        <taxon>Coscinodiscophyceae</taxon>
        <taxon>Thalassiosirophycidae</taxon>
        <taxon>Thalassiosirales</taxon>
        <taxon>Thalassiosiraceae</taxon>
        <taxon>Thalassiosira</taxon>
    </lineage>
</organism>
<evidence type="ECO:0000313" key="3">
    <source>
        <dbReference type="Proteomes" id="UP000266841"/>
    </source>
</evidence>
<feature type="region of interest" description="Disordered" evidence="1">
    <location>
        <begin position="151"/>
        <end position="186"/>
    </location>
</feature>
<dbReference type="Proteomes" id="UP000266841">
    <property type="component" value="Unassembled WGS sequence"/>
</dbReference>